<evidence type="ECO:0000256" key="2">
    <source>
        <dbReference type="ARBA" id="ARBA00023125"/>
    </source>
</evidence>
<accession>A0A6S7C922</accession>
<proteinExistence type="predicted"/>
<evidence type="ECO:0000256" key="3">
    <source>
        <dbReference type="ARBA" id="ARBA00023163"/>
    </source>
</evidence>
<dbReference type="Proteomes" id="UP000494117">
    <property type="component" value="Unassembled WGS sequence"/>
</dbReference>
<evidence type="ECO:0000313" key="7">
    <source>
        <dbReference type="Proteomes" id="UP000494117"/>
    </source>
</evidence>
<evidence type="ECO:0000256" key="4">
    <source>
        <dbReference type="PROSITE-ProRule" id="PRU00335"/>
    </source>
</evidence>
<keyword evidence="2 4" id="KW-0238">DNA-binding</keyword>
<dbReference type="PANTHER" id="PTHR47506:SF6">
    <property type="entry name" value="HTH-TYPE TRANSCRIPTIONAL REPRESSOR NEMR"/>
    <property type="match status" value="1"/>
</dbReference>
<keyword evidence="3" id="KW-0804">Transcription</keyword>
<dbReference type="InterPro" id="IPR009057">
    <property type="entry name" value="Homeodomain-like_sf"/>
</dbReference>
<sequence>MKLRTGRTVEAGVIEPHNLLLNIYGRMYIILQIPNDPVRAEMETVDKRKVRGDRARANIVQHATQIASLEGLEGLTFGRIAASAGVARGNIQVLFGDRTALQLATIENGVALYTETVVVPAMALSSPLARLAALVEGWFSFVEQRTLPGGCLIHALSNEYRTRPGEIRDRVEHHRLEARRRIVDLLREARQAEELRAGVDVEELAFELTSFQSSANVAALMGETDQFELARRASRQRLAAASKTNK</sequence>
<dbReference type="EMBL" id="CADILG010000004">
    <property type="protein sequence ID" value="CAB3837003.1"/>
    <property type="molecule type" value="Genomic_DNA"/>
</dbReference>
<feature type="DNA-binding region" description="H-T-H motif" evidence="4">
    <location>
        <begin position="76"/>
        <end position="95"/>
    </location>
</feature>
<protein>
    <recommendedName>
        <fullName evidence="5">HTH tetR-type domain-containing protein</fullName>
    </recommendedName>
</protein>
<evidence type="ECO:0000313" key="6">
    <source>
        <dbReference type="EMBL" id="CAB3837003.1"/>
    </source>
</evidence>
<dbReference type="GO" id="GO:0003677">
    <property type="term" value="F:DNA binding"/>
    <property type="evidence" value="ECO:0007669"/>
    <property type="project" value="UniProtKB-UniRule"/>
</dbReference>
<keyword evidence="7" id="KW-1185">Reference proteome</keyword>
<dbReference type="PANTHER" id="PTHR47506">
    <property type="entry name" value="TRANSCRIPTIONAL REGULATORY PROTEIN"/>
    <property type="match status" value="1"/>
</dbReference>
<dbReference type="Gene3D" id="1.10.357.10">
    <property type="entry name" value="Tetracycline Repressor, domain 2"/>
    <property type="match status" value="1"/>
</dbReference>
<name>A0A6S7C922_9BURK</name>
<feature type="domain" description="HTH tetR-type" evidence="5">
    <location>
        <begin position="53"/>
        <end position="113"/>
    </location>
</feature>
<keyword evidence="1" id="KW-0805">Transcription regulation</keyword>
<dbReference type="SUPFAM" id="SSF46689">
    <property type="entry name" value="Homeodomain-like"/>
    <property type="match status" value="1"/>
</dbReference>
<dbReference type="Gene3D" id="1.10.10.60">
    <property type="entry name" value="Homeodomain-like"/>
    <property type="match status" value="1"/>
</dbReference>
<dbReference type="InterPro" id="IPR001647">
    <property type="entry name" value="HTH_TetR"/>
</dbReference>
<dbReference type="InterPro" id="IPR011075">
    <property type="entry name" value="TetR_C"/>
</dbReference>
<dbReference type="PROSITE" id="PS50977">
    <property type="entry name" value="HTH_TETR_2"/>
    <property type="match status" value="1"/>
</dbReference>
<dbReference type="AlphaFoldDB" id="A0A6S7C922"/>
<dbReference type="SUPFAM" id="SSF48498">
    <property type="entry name" value="Tetracyclin repressor-like, C-terminal domain"/>
    <property type="match status" value="1"/>
</dbReference>
<dbReference type="InterPro" id="IPR036271">
    <property type="entry name" value="Tet_transcr_reg_TetR-rel_C_sf"/>
</dbReference>
<evidence type="ECO:0000256" key="1">
    <source>
        <dbReference type="ARBA" id="ARBA00023015"/>
    </source>
</evidence>
<evidence type="ECO:0000259" key="5">
    <source>
        <dbReference type="PROSITE" id="PS50977"/>
    </source>
</evidence>
<organism evidence="6 7">
    <name type="scientific">Achromobacter anxifer</name>
    <dbReference type="NCBI Taxonomy" id="1287737"/>
    <lineage>
        <taxon>Bacteria</taxon>
        <taxon>Pseudomonadati</taxon>
        <taxon>Pseudomonadota</taxon>
        <taxon>Betaproteobacteria</taxon>
        <taxon>Burkholderiales</taxon>
        <taxon>Alcaligenaceae</taxon>
        <taxon>Achromobacter</taxon>
    </lineage>
</organism>
<gene>
    <name evidence="6" type="ORF">LMG26858_00997</name>
</gene>
<reference evidence="6 7" key="1">
    <citation type="submission" date="2020-04" db="EMBL/GenBank/DDBJ databases">
        <authorList>
            <person name="De Canck E."/>
        </authorList>
    </citation>
    <scope>NUCLEOTIDE SEQUENCE [LARGE SCALE GENOMIC DNA]</scope>
    <source>
        <strain evidence="6 7">LMG 26858</strain>
    </source>
</reference>
<dbReference type="Pfam" id="PF16925">
    <property type="entry name" value="TetR_C_13"/>
    <property type="match status" value="1"/>
</dbReference>